<dbReference type="Proteomes" id="UP000239833">
    <property type="component" value="Chromosome"/>
</dbReference>
<reference evidence="2" key="1">
    <citation type="submission" date="2017-02" db="EMBL/GenBank/DDBJ databases">
        <title>Delineation of Paenibacillus larvae strains originating from foulbrood outbreaks.</title>
        <authorList>
            <person name="Beims H."/>
            <person name="Bunk B."/>
            <person name="Sproeer C."/>
            <person name="Mohr K.I."/>
            <person name="Pradella S."/>
            <person name="Guenther G."/>
            <person name="Rohde M."/>
            <person name="von der Ohe W."/>
            <person name="Steinert M."/>
        </authorList>
    </citation>
    <scope>NUCLEOTIDE SEQUENCE [LARGE SCALE GENOMIC DNA]</scope>
    <source>
        <strain evidence="2">Eric_III</strain>
    </source>
</reference>
<gene>
    <name evidence="1" type="ORF">ERICIII_00456</name>
</gene>
<organism evidence="1 2">
    <name type="scientific">Paenibacillus larvae subsp. larvae</name>
    <dbReference type="NCBI Taxonomy" id="147375"/>
    <lineage>
        <taxon>Bacteria</taxon>
        <taxon>Bacillati</taxon>
        <taxon>Bacillota</taxon>
        <taxon>Bacilli</taxon>
        <taxon>Bacillales</taxon>
        <taxon>Paenibacillaceae</taxon>
        <taxon>Paenibacillus</taxon>
    </lineage>
</organism>
<evidence type="ECO:0000313" key="1">
    <source>
        <dbReference type="EMBL" id="AVF24690.1"/>
    </source>
</evidence>
<dbReference type="EMBL" id="CP019655">
    <property type="protein sequence ID" value="AVF24690.1"/>
    <property type="molecule type" value="Genomic_DNA"/>
</dbReference>
<evidence type="ECO:0000313" key="2">
    <source>
        <dbReference type="Proteomes" id="UP000239833"/>
    </source>
</evidence>
<protein>
    <submittedName>
        <fullName evidence="1">Uncharacterized protein</fullName>
    </submittedName>
</protein>
<dbReference type="AlphaFoldDB" id="A0A2L1U962"/>
<accession>A0A2L1U962</accession>
<sequence>MKFNCQNGTEKWQGEIKNYREFGSHYLLQVSAKGSGILRPINANI</sequence>
<proteinExistence type="predicted"/>
<name>A0A2L1U962_9BACL</name>